<dbReference type="GO" id="GO:0005694">
    <property type="term" value="C:chromosome"/>
    <property type="evidence" value="ECO:0007669"/>
    <property type="project" value="TreeGrafter"/>
</dbReference>
<dbReference type="Pfam" id="PF00270">
    <property type="entry name" value="DEAD"/>
    <property type="match status" value="1"/>
</dbReference>
<evidence type="ECO:0000256" key="2">
    <source>
        <dbReference type="ARBA" id="ARBA00022741"/>
    </source>
</evidence>
<evidence type="ECO:0000259" key="8">
    <source>
        <dbReference type="PROSITE" id="PS51194"/>
    </source>
</evidence>
<feature type="domain" description="Helicase ATP-binding" evidence="7">
    <location>
        <begin position="77"/>
        <end position="253"/>
    </location>
</feature>
<name>A0AAD6YX27_9AGAR</name>
<dbReference type="GO" id="GO:0005524">
    <property type="term" value="F:ATP binding"/>
    <property type="evidence" value="ECO:0007669"/>
    <property type="project" value="UniProtKB-KW"/>
</dbReference>
<gene>
    <name evidence="9" type="ORF">DFH08DRAFT_996533</name>
</gene>
<dbReference type="EC" id="5.6.2.4" evidence="5"/>
<dbReference type="InterPro" id="IPR001650">
    <property type="entry name" value="Helicase_C-like"/>
</dbReference>
<dbReference type="GO" id="GO:0005634">
    <property type="term" value="C:nucleus"/>
    <property type="evidence" value="ECO:0007669"/>
    <property type="project" value="TreeGrafter"/>
</dbReference>
<proteinExistence type="inferred from homology"/>
<comment type="similarity">
    <text evidence="1">Belongs to the helicase family. RecQ subfamily.</text>
</comment>
<dbReference type="AlphaFoldDB" id="A0AAD6YX27"/>
<dbReference type="Gene3D" id="3.40.50.300">
    <property type="entry name" value="P-loop containing nucleotide triphosphate hydrolases"/>
    <property type="match status" value="2"/>
</dbReference>
<feature type="compositionally biased region" description="Pro residues" evidence="6">
    <location>
        <begin position="694"/>
        <end position="713"/>
    </location>
</feature>
<dbReference type="InterPro" id="IPR011545">
    <property type="entry name" value="DEAD/DEAH_box_helicase_dom"/>
</dbReference>
<dbReference type="SMART" id="SM00487">
    <property type="entry name" value="DEXDc"/>
    <property type="match status" value="1"/>
</dbReference>
<dbReference type="PROSITE" id="PS51192">
    <property type="entry name" value="HELICASE_ATP_BIND_1"/>
    <property type="match status" value="1"/>
</dbReference>
<comment type="caution">
    <text evidence="9">The sequence shown here is derived from an EMBL/GenBank/DDBJ whole genome shotgun (WGS) entry which is preliminary data.</text>
</comment>
<dbReference type="SUPFAM" id="SSF52540">
    <property type="entry name" value="P-loop containing nucleoside triphosphate hydrolases"/>
    <property type="match status" value="1"/>
</dbReference>
<dbReference type="GO" id="GO:0043138">
    <property type="term" value="F:3'-5' DNA helicase activity"/>
    <property type="evidence" value="ECO:0007669"/>
    <property type="project" value="UniProtKB-EC"/>
</dbReference>
<evidence type="ECO:0000313" key="10">
    <source>
        <dbReference type="Proteomes" id="UP001218218"/>
    </source>
</evidence>
<dbReference type="Proteomes" id="UP001218218">
    <property type="component" value="Unassembled WGS sequence"/>
</dbReference>
<evidence type="ECO:0000259" key="7">
    <source>
        <dbReference type="PROSITE" id="PS51192"/>
    </source>
</evidence>
<reference evidence="9" key="1">
    <citation type="submission" date="2023-03" db="EMBL/GenBank/DDBJ databases">
        <title>Massive genome expansion in bonnet fungi (Mycena s.s.) driven by repeated elements and novel gene families across ecological guilds.</title>
        <authorList>
            <consortium name="Lawrence Berkeley National Laboratory"/>
            <person name="Harder C.B."/>
            <person name="Miyauchi S."/>
            <person name="Viragh M."/>
            <person name="Kuo A."/>
            <person name="Thoen E."/>
            <person name="Andreopoulos B."/>
            <person name="Lu D."/>
            <person name="Skrede I."/>
            <person name="Drula E."/>
            <person name="Henrissat B."/>
            <person name="Morin E."/>
            <person name="Kohler A."/>
            <person name="Barry K."/>
            <person name="LaButti K."/>
            <person name="Morin E."/>
            <person name="Salamov A."/>
            <person name="Lipzen A."/>
            <person name="Mereny Z."/>
            <person name="Hegedus B."/>
            <person name="Baldrian P."/>
            <person name="Stursova M."/>
            <person name="Weitz H."/>
            <person name="Taylor A."/>
            <person name="Grigoriev I.V."/>
            <person name="Nagy L.G."/>
            <person name="Martin F."/>
            <person name="Kauserud H."/>
        </authorList>
    </citation>
    <scope>NUCLEOTIDE SEQUENCE</scope>
    <source>
        <strain evidence="9">CBHHK002</strain>
    </source>
</reference>
<evidence type="ECO:0000256" key="1">
    <source>
        <dbReference type="ARBA" id="ARBA00005446"/>
    </source>
</evidence>
<evidence type="ECO:0000256" key="5">
    <source>
        <dbReference type="ARBA" id="ARBA00034808"/>
    </source>
</evidence>
<dbReference type="PROSITE" id="PS51194">
    <property type="entry name" value="HELICASE_CTER"/>
    <property type="match status" value="1"/>
</dbReference>
<keyword evidence="9" id="KW-0378">Hydrolase</keyword>
<evidence type="ECO:0000256" key="4">
    <source>
        <dbReference type="ARBA" id="ARBA00034617"/>
    </source>
</evidence>
<dbReference type="EMBL" id="JARIHO010000148">
    <property type="protein sequence ID" value="KAJ7300950.1"/>
    <property type="molecule type" value="Genomic_DNA"/>
</dbReference>
<dbReference type="Pfam" id="PF00271">
    <property type="entry name" value="Helicase_C"/>
    <property type="match status" value="1"/>
</dbReference>
<feature type="domain" description="Helicase C-terminal" evidence="8">
    <location>
        <begin position="256"/>
        <end position="430"/>
    </location>
</feature>
<protein>
    <recommendedName>
        <fullName evidence="5">DNA 3'-5' helicase</fullName>
        <ecNumber evidence="5">5.6.2.4</ecNumber>
    </recommendedName>
</protein>
<dbReference type="InterPro" id="IPR027417">
    <property type="entry name" value="P-loop_NTPase"/>
</dbReference>
<evidence type="ECO:0000313" key="9">
    <source>
        <dbReference type="EMBL" id="KAJ7300950.1"/>
    </source>
</evidence>
<dbReference type="GO" id="GO:0009378">
    <property type="term" value="F:four-way junction helicase activity"/>
    <property type="evidence" value="ECO:0007669"/>
    <property type="project" value="TreeGrafter"/>
</dbReference>
<sequence length="761" mass="84618">MSGDPKRVPETPRTPRRRPFSPVAPRSPGTPRRHIPPRATRLQGITDWKYTVEQTREMVKTKLNLTYTPDDWQIHLIIRILRGYDSIFLAGTGYGKSLIFEAVTALRGRKKVTIIICPLKALEADQVKQAVEKGMSALEINEDNTNDAAVWRKVEKSAQLVYISPEMALSDRFGCLWMNGRFRARVNALIVDEAHCIDEWGEEFRPSTCTTSTFNIIWSSLGFGHRPFWGLDAGAERANLFYYTRTLTNPQNPIFDALNILPDLDETSDRCLIPKILTYHSSVASTGKSKADWRRALPAHLRDCVVSYSADISEAAKKDIWEGFMSGRYRILCATDAAGMGCNVPDVDYSIVFECPRSLAALVQRWGRAGRNRTGIGTCMFFVQPWAYRPAPPAVGLAVQRVKGEEKLVIELQSHTVSRGKLERNLEAFINSASSTEREYFPTPLATLINNAVACSHVFLGKVFRPETALDVYTGLTDLIASRSGPISRSSAHELSWTVLDLKRSPPRHRCCNHCNPNLLAWFKPSSSRDPRILRYASDFIHSLLPPPLSRPSSPASVISDPGTVASNDSVDFEPVRGKHTISKEDKAALHNLLVAWRKERHFCMGNSPYIPCEVLLPPKQLEKLVVSAGTFLKHALVEPKHVLKAIPWDMAAASDVSDVCDIIARWRLTLDIVRTPQSERRARKQPRSLPTTPVTPQPVFTPIPVALGPPTPGTSGRRPRGSSRGRGGTPRVPAGSRQNAPPSMRAPILPVVQHPFPAPS</sequence>
<evidence type="ECO:0000256" key="6">
    <source>
        <dbReference type="SAM" id="MobiDB-lite"/>
    </source>
</evidence>
<comment type="catalytic activity">
    <reaction evidence="4">
        <text>Couples ATP hydrolysis with the unwinding of duplex DNA by translocating in the 3'-5' direction.</text>
        <dbReference type="EC" id="5.6.2.4"/>
    </reaction>
</comment>
<dbReference type="InterPro" id="IPR014001">
    <property type="entry name" value="Helicase_ATP-bd"/>
</dbReference>
<keyword evidence="10" id="KW-1185">Reference proteome</keyword>
<feature type="region of interest" description="Disordered" evidence="6">
    <location>
        <begin position="678"/>
        <end position="761"/>
    </location>
</feature>
<feature type="region of interest" description="Disordered" evidence="6">
    <location>
        <begin position="1"/>
        <end position="37"/>
    </location>
</feature>
<keyword evidence="2" id="KW-0547">Nucleotide-binding</keyword>
<organism evidence="9 10">
    <name type="scientific">Mycena albidolilacea</name>
    <dbReference type="NCBI Taxonomy" id="1033008"/>
    <lineage>
        <taxon>Eukaryota</taxon>
        <taxon>Fungi</taxon>
        <taxon>Dikarya</taxon>
        <taxon>Basidiomycota</taxon>
        <taxon>Agaricomycotina</taxon>
        <taxon>Agaricomycetes</taxon>
        <taxon>Agaricomycetidae</taxon>
        <taxon>Agaricales</taxon>
        <taxon>Marasmiineae</taxon>
        <taxon>Mycenaceae</taxon>
        <taxon>Mycena</taxon>
    </lineage>
</organism>
<keyword evidence="3" id="KW-0067">ATP-binding</keyword>
<dbReference type="GO" id="GO:0005737">
    <property type="term" value="C:cytoplasm"/>
    <property type="evidence" value="ECO:0007669"/>
    <property type="project" value="TreeGrafter"/>
</dbReference>
<dbReference type="GO" id="GO:0016787">
    <property type="term" value="F:hydrolase activity"/>
    <property type="evidence" value="ECO:0007669"/>
    <property type="project" value="UniProtKB-KW"/>
</dbReference>
<accession>A0AAD6YX27</accession>
<dbReference type="PANTHER" id="PTHR13710">
    <property type="entry name" value="DNA HELICASE RECQ FAMILY MEMBER"/>
    <property type="match status" value="1"/>
</dbReference>
<dbReference type="PANTHER" id="PTHR13710:SF120">
    <property type="entry name" value="BIFUNCTIONAL 3'-5' EXONUCLEASE_ATP-DEPENDENT HELICASE WRN"/>
    <property type="match status" value="1"/>
</dbReference>
<evidence type="ECO:0000256" key="3">
    <source>
        <dbReference type="ARBA" id="ARBA00022840"/>
    </source>
</evidence>
<feature type="compositionally biased region" description="Basic and acidic residues" evidence="6">
    <location>
        <begin position="1"/>
        <end position="10"/>
    </location>
</feature>
<dbReference type="GO" id="GO:0003676">
    <property type="term" value="F:nucleic acid binding"/>
    <property type="evidence" value="ECO:0007669"/>
    <property type="project" value="InterPro"/>
</dbReference>
<dbReference type="GO" id="GO:0000724">
    <property type="term" value="P:double-strand break repair via homologous recombination"/>
    <property type="evidence" value="ECO:0007669"/>
    <property type="project" value="TreeGrafter"/>
</dbReference>
<dbReference type="SMART" id="SM00490">
    <property type="entry name" value="HELICc"/>
    <property type="match status" value="1"/>
</dbReference>